<reference evidence="2 3" key="1">
    <citation type="submission" date="2019-03" db="EMBL/GenBank/DDBJ databases">
        <authorList>
            <person name="Kim M.K.M."/>
        </authorList>
    </citation>
    <scope>NUCLEOTIDE SEQUENCE [LARGE SCALE GENOMIC DNA]</scope>
    <source>
        <strain evidence="2 3">17J68-15</strain>
    </source>
</reference>
<dbReference type="OrthoDB" id="9839693at2"/>
<sequence length="160" mass="18156">MKKILFLLLLVSGGASAQRLTLTDLLKLSESRKDTAFVFRYIRQRGFNVRGRTDDGNAVLMGDRDKSKTRFTEMVFVSLSGNEAMMFQYGTRSTDNFAAIRRQIAEDGSFNALPSKDEAGERIETYSSREYLIAIETVAGQSHYVISIRPKERPRMRQGD</sequence>
<dbReference type="Proteomes" id="UP000295164">
    <property type="component" value="Unassembled WGS sequence"/>
</dbReference>
<gene>
    <name evidence="2" type="ORF">E0486_06955</name>
</gene>
<protein>
    <recommendedName>
        <fullName evidence="4">DUF4252 domain-containing protein</fullName>
    </recommendedName>
</protein>
<keyword evidence="1" id="KW-0732">Signal</keyword>
<keyword evidence="3" id="KW-1185">Reference proteome</keyword>
<dbReference type="RefSeq" id="WP_131851431.1">
    <property type="nucleotide sequence ID" value="NZ_SKFH01000008.1"/>
</dbReference>
<feature type="chain" id="PRO_5020763098" description="DUF4252 domain-containing protein" evidence="1">
    <location>
        <begin position="18"/>
        <end position="160"/>
    </location>
</feature>
<comment type="caution">
    <text evidence="2">The sequence shown here is derived from an EMBL/GenBank/DDBJ whole genome shotgun (WGS) entry which is preliminary data.</text>
</comment>
<evidence type="ECO:0008006" key="4">
    <source>
        <dbReference type="Google" id="ProtNLM"/>
    </source>
</evidence>
<name>A0A4R4E129_9BACT</name>
<dbReference type="AlphaFoldDB" id="A0A4R4E129"/>
<accession>A0A4R4E129</accession>
<evidence type="ECO:0000313" key="3">
    <source>
        <dbReference type="Proteomes" id="UP000295164"/>
    </source>
</evidence>
<evidence type="ECO:0000313" key="2">
    <source>
        <dbReference type="EMBL" id="TCZ73086.1"/>
    </source>
</evidence>
<evidence type="ECO:0000256" key="1">
    <source>
        <dbReference type="SAM" id="SignalP"/>
    </source>
</evidence>
<feature type="signal peptide" evidence="1">
    <location>
        <begin position="1"/>
        <end position="17"/>
    </location>
</feature>
<dbReference type="EMBL" id="SKFH01000008">
    <property type="protein sequence ID" value="TCZ73086.1"/>
    <property type="molecule type" value="Genomic_DNA"/>
</dbReference>
<proteinExistence type="predicted"/>
<organism evidence="2 3">
    <name type="scientific">Flaviaesturariibacter aridisoli</name>
    <dbReference type="NCBI Taxonomy" id="2545761"/>
    <lineage>
        <taxon>Bacteria</taxon>
        <taxon>Pseudomonadati</taxon>
        <taxon>Bacteroidota</taxon>
        <taxon>Chitinophagia</taxon>
        <taxon>Chitinophagales</taxon>
        <taxon>Chitinophagaceae</taxon>
        <taxon>Flaviaestuariibacter</taxon>
    </lineage>
</organism>